<reference evidence="2 3" key="1">
    <citation type="journal article" date="2024" name="Plant Biotechnol. J.">
        <title>Dendrobium thyrsiflorum genome and its molecular insights into genes involved in important horticultural traits.</title>
        <authorList>
            <person name="Chen B."/>
            <person name="Wang J.Y."/>
            <person name="Zheng P.J."/>
            <person name="Li K.L."/>
            <person name="Liang Y.M."/>
            <person name="Chen X.F."/>
            <person name="Zhang C."/>
            <person name="Zhao X."/>
            <person name="He X."/>
            <person name="Zhang G.Q."/>
            <person name="Liu Z.J."/>
            <person name="Xu Q."/>
        </authorList>
    </citation>
    <scope>NUCLEOTIDE SEQUENCE [LARGE SCALE GENOMIC DNA]</scope>
    <source>
        <strain evidence="2">GZMU011</strain>
    </source>
</reference>
<accession>A0ABD0VGF1</accession>
<evidence type="ECO:0000313" key="3">
    <source>
        <dbReference type="Proteomes" id="UP001552299"/>
    </source>
</evidence>
<gene>
    <name evidence="2" type="ORF">M5K25_004957</name>
</gene>
<dbReference type="Pfam" id="PF03108">
    <property type="entry name" value="DBD_Tnp_Mut"/>
    <property type="match status" value="1"/>
</dbReference>
<keyword evidence="3" id="KW-1185">Reference proteome</keyword>
<organism evidence="2 3">
    <name type="scientific">Dendrobium thyrsiflorum</name>
    <name type="common">Pinecone-like raceme dendrobium</name>
    <name type="synonym">Orchid</name>
    <dbReference type="NCBI Taxonomy" id="117978"/>
    <lineage>
        <taxon>Eukaryota</taxon>
        <taxon>Viridiplantae</taxon>
        <taxon>Streptophyta</taxon>
        <taxon>Embryophyta</taxon>
        <taxon>Tracheophyta</taxon>
        <taxon>Spermatophyta</taxon>
        <taxon>Magnoliopsida</taxon>
        <taxon>Liliopsida</taxon>
        <taxon>Asparagales</taxon>
        <taxon>Orchidaceae</taxon>
        <taxon>Epidendroideae</taxon>
        <taxon>Malaxideae</taxon>
        <taxon>Dendrobiinae</taxon>
        <taxon>Dendrobium</taxon>
    </lineage>
</organism>
<dbReference type="EMBL" id="JANQDX010000005">
    <property type="protein sequence ID" value="KAL0924149.1"/>
    <property type="molecule type" value="Genomic_DNA"/>
</dbReference>
<dbReference type="AlphaFoldDB" id="A0ABD0VGF1"/>
<name>A0ABD0VGF1_DENTH</name>
<evidence type="ECO:0000313" key="2">
    <source>
        <dbReference type="EMBL" id="KAL0924149.1"/>
    </source>
</evidence>
<feature type="domain" description="Transposase MuDR plant" evidence="1">
    <location>
        <begin position="58"/>
        <end position="115"/>
    </location>
</feature>
<dbReference type="InterPro" id="IPR004332">
    <property type="entry name" value="Transposase_MuDR"/>
</dbReference>
<comment type="caution">
    <text evidence="2">The sequence shown here is derived from an EMBL/GenBank/DDBJ whole genome shotgun (WGS) entry which is preliminary data.</text>
</comment>
<sequence>MEVIVVVKDYEEDMGIAYDSQRVDAHDLSANSRANNDAIADGMSDGFFAAQDLEENSLCVGSRFEDLLCFKEDIRSNAILHNFAIKIKASDKSRVIATCTYLGCPWRIHASLCSDGLTAELSCLKHVNFRLVKFHRGVVWLCGGFYFPRRSSWSWFGYGRQIVDEELSTHPVRRQLVSELIRRNSSSKNIAILQKSTQAPLAK</sequence>
<protein>
    <recommendedName>
        <fullName evidence="1">Transposase MuDR plant domain-containing protein</fullName>
    </recommendedName>
</protein>
<evidence type="ECO:0000259" key="1">
    <source>
        <dbReference type="Pfam" id="PF03108"/>
    </source>
</evidence>
<proteinExistence type="predicted"/>
<dbReference type="Proteomes" id="UP001552299">
    <property type="component" value="Unassembled WGS sequence"/>
</dbReference>